<evidence type="ECO:0000259" key="10">
    <source>
        <dbReference type="Pfam" id="PF00324"/>
    </source>
</evidence>
<dbReference type="eggNOG" id="COG1113">
    <property type="taxonomic scope" value="Bacteria"/>
</dbReference>
<dbReference type="EMBL" id="ADLT01000058">
    <property type="protein sequence ID" value="EHO62274.1"/>
    <property type="molecule type" value="Genomic_DNA"/>
</dbReference>
<dbReference type="GO" id="GO:0005886">
    <property type="term" value="C:plasma membrane"/>
    <property type="evidence" value="ECO:0007669"/>
    <property type="project" value="UniProtKB-SubCell"/>
</dbReference>
<dbReference type="GO" id="GO:0006865">
    <property type="term" value="P:amino acid transport"/>
    <property type="evidence" value="ECO:0007669"/>
    <property type="project" value="UniProtKB-KW"/>
</dbReference>
<gene>
    <name evidence="11" type="ORF">HMPREF9453_01808</name>
</gene>
<comment type="subcellular location">
    <subcellularLocation>
        <location evidence="1">Cell membrane</location>
        <topology evidence="1">Multi-pass membrane protein</topology>
    </subcellularLocation>
</comment>
<feature type="transmembrane region" description="Helical" evidence="9">
    <location>
        <begin position="158"/>
        <end position="178"/>
    </location>
</feature>
<dbReference type="AlphaFoldDB" id="H1D2H7"/>
<keyword evidence="4 9" id="KW-0812">Transmembrane</keyword>
<evidence type="ECO:0000256" key="7">
    <source>
        <dbReference type="ARBA" id="ARBA00023136"/>
    </source>
</evidence>
<dbReference type="GO" id="GO:0055085">
    <property type="term" value="P:transmembrane transport"/>
    <property type="evidence" value="ECO:0007669"/>
    <property type="project" value="InterPro"/>
</dbReference>
<evidence type="ECO:0000256" key="4">
    <source>
        <dbReference type="ARBA" id="ARBA00022692"/>
    </source>
</evidence>
<dbReference type="OrthoDB" id="9780162at2"/>
<organism evidence="11 12">
    <name type="scientific">Dialister succinatiphilus YIT 11850</name>
    <dbReference type="NCBI Taxonomy" id="742743"/>
    <lineage>
        <taxon>Bacteria</taxon>
        <taxon>Bacillati</taxon>
        <taxon>Bacillota</taxon>
        <taxon>Negativicutes</taxon>
        <taxon>Veillonellales</taxon>
        <taxon>Veillonellaceae</taxon>
        <taxon>Dialister</taxon>
    </lineage>
</organism>
<dbReference type="PANTHER" id="PTHR43495:SF6">
    <property type="entry name" value="THREONINE_SERINE TRANSPORTER YBXG-RELATED"/>
    <property type="match status" value="1"/>
</dbReference>
<evidence type="ECO:0000313" key="12">
    <source>
        <dbReference type="Proteomes" id="UP000003277"/>
    </source>
</evidence>
<evidence type="ECO:0000256" key="3">
    <source>
        <dbReference type="ARBA" id="ARBA00022475"/>
    </source>
</evidence>
<evidence type="ECO:0000256" key="2">
    <source>
        <dbReference type="ARBA" id="ARBA00022448"/>
    </source>
</evidence>
<dbReference type="InterPro" id="IPR004841">
    <property type="entry name" value="AA-permease/SLC12A_dom"/>
</dbReference>
<feature type="transmembrane region" description="Helical" evidence="9">
    <location>
        <begin position="405"/>
        <end position="426"/>
    </location>
</feature>
<keyword evidence="3" id="KW-1003">Cell membrane</keyword>
<proteinExistence type="predicted"/>
<evidence type="ECO:0000256" key="9">
    <source>
        <dbReference type="SAM" id="Phobius"/>
    </source>
</evidence>
<dbReference type="PANTHER" id="PTHR43495">
    <property type="entry name" value="GABA PERMEASE"/>
    <property type="match status" value="1"/>
</dbReference>
<dbReference type="HOGENOM" id="CLU_007946_9_3_9"/>
<dbReference type="Proteomes" id="UP000003277">
    <property type="component" value="Unassembled WGS sequence"/>
</dbReference>
<feature type="transmembrane region" description="Helical" evidence="9">
    <location>
        <begin position="129"/>
        <end position="151"/>
    </location>
</feature>
<keyword evidence="12" id="KW-1185">Reference proteome</keyword>
<feature type="transmembrane region" description="Helical" evidence="9">
    <location>
        <begin position="244"/>
        <end position="263"/>
    </location>
</feature>
<keyword evidence="2" id="KW-0813">Transport</keyword>
<dbReference type="PATRIC" id="fig|742743.3.peg.1840"/>
<accession>H1D2H7</accession>
<dbReference type="STRING" id="742743.HMPREF9453_01808"/>
<dbReference type="Pfam" id="PF00324">
    <property type="entry name" value="AA_permease"/>
    <property type="match status" value="1"/>
</dbReference>
<keyword evidence="7 9" id="KW-0472">Membrane</keyword>
<feature type="domain" description="Amino acid permease/ SLC12A" evidence="10">
    <location>
        <begin position="20"/>
        <end position="459"/>
    </location>
</feature>
<evidence type="ECO:0000256" key="8">
    <source>
        <dbReference type="SAM" id="MobiDB-lite"/>
    </source>
</evidence>
<dbReference type="FunFam" id="1.20.1740.10:FF:000001">
    <property type="entry name" value="Amino acid permease"/>
    <property type="match status" value="1"/>
</dbReference>
<dbReference type="PROSITE" id="PS00218">
    <property type="entry name" value="AMINO_ACID_PERMEASE_1"/>
    <property type="match status" value="1"/>
</dbReference>
<protein>
    <recommendedName>
        <fullName evidence="10">Amino acid permease/ SLC12A domain-containing protein</fullName>
    </recommendedName>
</protein>
<feature type="transmembrane region" description="Helical" evidence="9">
    <location>
        <begin position="362"/>
        <end position="381"/>
    </location>
</feature>
<feature type="transmembrane region" description="Helical" evidence="9">
    <location>
        <begin position="283"/>
        <end position="303"/>
    </location>
</feature>
<feature type="transmembrane region" description="Helical" evidence="9">
    <location>
        <begin position="20"/>
        <end position="37"/>
    </location>
</feature>
<feature type="transmembrane region" description="Helical" evidence="9">
    <location>
        <begin position="101"/>
        <end position="123"/>
    </location>
</feature>
<feature type="region of interest" description="Disordered" evidence="8">
    <location>
        <begin position="461"/>
        <end position="485"/>
    </location>
</feature>
<sequence length="485" mass="53651">MAENNQEMHENLERGLKNRHIQLIGLGGAIGVGLFLGSATAIELAGPSVLLTYIIGGVAIYFIMRALGELSVAYPVSGAFSAHAARFLGPKWGYLTGWTYWYMWMVTCMAELTAVGIYMNFWYPDLPQWVSALCALLLMTVVNFIAVSAYGEFEFWFALIKICTIIFMIIGGAGMILFGIGNGWEPVGITNLWTHGGFFPNGIGGTLMALVMVMYSYLGIEIIGVTAGEAHDPKSTIKKAIDEVFWRILIFYVLSLGVIMAIYPWDEIGHLGSPFVITFEKLGIAGAADIINIVVITAVLSSCNSGIFSSGRMLYNLSLQGNAPSCFQRLNRHRLPWIGILFSAAVLLFSVLMNYIMPAQVFVYVTSVGSFGALFTWFVILRTQQKFRATLSPEEKKLLTYKMPFAPYSGYLTMLFLLGVVVASAFRDDTRVALYVTPVWFAILLIGYHFIEKNKRKHERKSGSFKEEGETAEGFAASPADVRIK</sequence>
<feature type="transmembrane region" description="Helical" evidence="9">
    <location>
        <begin position="335"/>
        <end position="356"/>
    </location>
</feature>
<evidence type="ECO:0000256" key="5">
    <source>
        <dbReference type="ARBA" id="ARBA00022970"/>
    </source>
</evidence>
<name>H1D2H7_9FIRM</name>
<feature type="transmembrane region" description="Helical" evidence="9">
    <location>
        <begin position="44"/>
        <end position="64"/>
    </location>
</feature>
<dbReference type="PIRSF" id="PIRSF006060">
    <property type="entry name" value="AA_transporter"/>
    <property type="match status" value="1"/>
</dbReference>
<evidence type="ECO:0000256" key="6">
    <source>
        <dbReference type="ARBA" id="ARBA00022989"/>
    </source>
</evidence>
<dbReference type="InterPro" id="IPR004840">
    <property type="entry name" value="Amino_acid_permease_CS"/>
</dbReference>
<evidence type="ECO:0000313" key="11">
    <source>
        <dbReference type="EMBL" id="EHO62274.1"/>
    </source>
</evidence>
<feature type="transmembrane region" description="Helical" evidence="9">
    <location>
        <begin position="432"/>
        <end position="451"/>
    </location>
</feature>
<dbReference type="Gene3D" id="1.20.1740.10">
    <property type="entry name" value="Amino acid/polyamine transporter I"/>
    <property type="match status" value="1"/>
</dbReference>
<comment type="caution">
    <text evidence="11">The sequence shown here is derived from an EMBL/GenBank/DDBJ whole genome shotgun (WGS) entry which is preliminary data.</text>
</comment>
<keyword evidence="5" id="KW-0029">Amino-acid transport</keyword>
<reference evidence="11 12" key="1">
    <citation type="submission" date="2011-11" db="EMBL/GenBank/DDBJ databases">
        <title>The Genome Sequence of Dialister succinatiphilus YIT 11850.</title>
        <authorList>
            <consortium name="The Broad Institute Genome Sequencing Platform"/>
            <person name="Earl A."/>
            <person name="Ward D."/>
            <person name="Feldgarden M."/>
            <person name="Gevers D."/>
            <person name="Morotomi M."/>
            <person name="Young S.K."/>
            <person name="Zeng Q."/>
            <person name="Gargeya S."/>
            <person name="Fitzgerald M."/>
            <person name="Haas B."/>
            <person name="Abouelleil A."/>
            <person name="Alvarado L."/>
            <person name="Arachchi H.M."/>
            <person name="Berlin A."/>
            <person name="Brown A."/>
            <person name="Chapman S.B."/>
            <person name="Dunbar C."/>
            <person name="Gearin G."/>
            <person name="Goldberg J."/>
            <person name="Griggs A."/>
            <person name="Gujja S."/>
            <person name="Heiman D."/>
            <person name="Howarth C."/>
            <person name="Lui A."/>
            <person name="MacDonald P.J.P."/>
            <person name="Montmayeur A."/>
            <person name="Murphy C."/>
            <person name="Neiman D."/>
            <person name="Pearson M."/>
            <person name="Priest M."/>
            <person name="Roberts A."/>
            <person name="Saif S."/>
            <person name="Shea T."/>
            <person name="Sisk P."/>
            <person name="Stolte C."/>
            <person name="Sykes S."/>
            <person name="Wortman J."/>
            <person name="Nusbaum C."/>
            <person name="Birren B."/>
        </authorList>
    </citation>
    <scope>NUCLEOTIDE SEQUENCE [LARGE SCALE GENOMIC DNA]</scope>
    <source>
        <strain evidence="11 12">YIT 11850</strain>
    </source>
</reference>
<keyword evidence="6 9" id="KW-1133">Transmembrane helix</keyword>
<feature type="transmembrane region" description="Helical" evidence="9">
    <location>
        <begin position="198"/>
        <end position="223"/>
    </location>
</feature>
<evidence type="ECO:0000256" key="1">
    <source>
        <dbReference type="ARBA" id="ARBA00004651"/>
    </source>
</evidence>
<dbReference type="RefSeq" id="WP_008860302.1">
    <property type="nucleotide sequence ID" value="NZ_JH591189.1"/>
</dbReference>